<evidence type="ECO:0000256" key="1">
    <source>
        <dbReference type="SAM" id="Coils"/>
    </source>
</evidence>
<name>A0ABM1SAG5_LIMPO</name>
<proteinExistence type="predicted"/>
<dbReference type="RefSeq" id="XP_022240620.1">
    <property type="nucleotide sequence ID" value="XM_022384912.1"/>
</dbReference>
<feature type="coiled-coil region" evidence="1">
    <location>
        <begin position="72"/>
        <end position="106"/>
    </location>
</feature>
<evidence type="ECO:0000256" key="2">
    <source>
        <dbReference type="SAM" id="MobiDB-lite"/>
    </source>
</evidence>
<keyword evidence="3" id="KW-1185">Reference proteome</keyword>
<feature type="compositionally biased region" description="Basic and acidic residues" evidence="2">
    <location>
        <begin position="493"/>
        <end position="503"/>
    </location>
</feature>
<dbReference type="GeneID" id="106458330"/>
<dbReference type="PANTHER" id="PTHR21974:SF2">
    <property type="entry name" value="RE15880P"/>
    <property type="match status" value="1"/>
</dbReference>
<feature type="region of interest" description="Disordered" evidence="2">
    <location>
        <begin position="493"/>
        <end position="514"/>
    </location>
</feature>
<protein>
    <submittedName>
        <fullName evidence="4">Uncharacterized protein LOC106458330</fullName>
    </submittedName>
</protein>
<evidence type="ECO:0000313" key="4">
    <source>
        <dbReference type="RefSeq" id="XP_022240620.1"/>
    </source>
</evidence>
<keyword evidence="1" id="KW-0175">Coiled coil</keyword>
<feature type="region of interest" description="Disordered" evidence="2">
    <location>
        <begin position="1"/>
        <end position="48"/>
    </location>
</feature>
<gene>
    <name evidence="4" type="primary">LOC106458330</name>
</gene>
<dbReference type="PANTHER" id="PTHR21974">
    <property type="entry name" value="RE15880P"/>
    <property type="match status" value="1"/>
</dbReference>
<evidence type="ECO:0000313" key="3">
    <source>
        <dbReference type="Proteomes" id="UP000694941"/>
    </source>
</evidence>
<organism evidence="3 4">
    <name type="scientific">Limulus polyphemus</name>
    <name type="common">Atlantic horseshoe crab</name>
    <dbReference type="NCBI Taxonomy" id="6850"/>
    <lineage>
        <taxon>Eukaryota</taxon>
        <taxon>Metazoa</taxon>
        <taxon>Ecdysozoa</taxon>
        <taxon>Arthropoda</taxon>
        <taxon>Chelicerata</taxon>
        <taxon>Merostomata</taxon>
        <taxon>Xiphosura</taxon>
        <taxon>Limulidae</taxon>
        <taxon>Limulus</taxon>
    </lineage>
</organism>
<sequence>MGCGSSHSDIHMDLEDMPRHRRSNSDLDNEFEISASPWTMDSDSPPPKQVEITPETLEKYFELEKEIQSYEKRHVMENYQVKTEQLEKLEQKVTQLEECENHLEEHAMVLQAVVDADSDNDQSVKQFLMEKTESDQELTAEQEAFVDTLNRQEINKTELITTTKQRDVLRKDVETLAAEGDKLNNLYEERDKFLDGIFGGEYGSELEYTLEKELDMLKEQKQQVDQAYFKWKRSNVMAKQATSQLGMGVQKWKDLPEVAVSDLEQRYICAAEARNNFLAASQNLEGAQRYLPNLEFPYCNKEEVETLNQAITYIFTDMQTQERHEHAMACYYATYRRAAALCQWFDQVLNKTISRDLSQLTDLCNTKEALLRRERIRLIRIKVREITGKDVEYNIDAESEIDDTPMNEDRVQLFQAAKVSGKNGNLAPTPEMAPVPTPVPLCDLAPPPSNEQIFGKIDELRKRHQEEVEDFKKGQAMNYARMEMGLKEKLNERRNRRNLRETQTRMLEALQTSQ</sequence>
<reference evidence="4" key="1">
    <citation type="submission" date="2025-08" db="UniProtKB">
        <authorList>
            <consortium name="RefSeq"/>
        </authorList>
    </citation>
    <scope>IDENTIFICATION</scope>
    <source>
        <tissue evidence="4">Muscle</tissue>
    </source>
</reference>
<accession>A0ABM1SAG5</accession>
<dbReference type="Proteomes" id="UP000694941">
    <property type="component" value="Unplaced"/>
</dbReference>
<feature type="compositionally biased region" description="Basic and acidic residues" evidence="2">
    <location>
        <begin position="8"/>
        <end position="18"/>
    </location>
</feature>